<reference evidence="3" key="2">
    <citation type="journal article" date="2024" name="Plant">
        <title>Genomic evolution and insights into agronomic trait innovations of Sesamum species.</title>
        <authorList>
            <person name="Miao H."/>
            <person name="Wang L."/>
            <person name="Qu L."/>
            <person name="Liu H."/>
            <person name="Sun Y."/>
            <person name="Le M."/>
            <person name="Wang Q."/>
            <person name="Wei S."/>
            <person name="Zheng Y."/>
            <person name="Lin W."/>
            <person name="Duan Y."/>
            <person name="Cao H."/>
            <person name="Xiong S."/>
            <person name="Wang X."/>
            <person name="Wei L."/>
            <person name="Li C."/>
            <person name="Ma Q."/>
            <person name="Ju M."/>
            <person name="Zhao R."/>
            <person name="Li G."/>
            <person name="Mu C."/>
            <person name="Tian Q."/>
            <person name="Mei H."/>
            <person name="Zhang T."/>
            <person name="Gao T."/>
            <person name="Zhang H."/>
        </authorList>
    </citation>
    <scope>NUCLEOTIDE SEQUENCE</scope>
    <source>
        <strain evidence="3">G02</strain>
    </source>
</reference>
<organism evidence="3">
    <name type="scientific">Sesamum radiatum</name>
    <name type="common">Black benniseed</name>
    <dbReference type="NCBI Taxonomy" id="300843"/>
    <lineage>
        <taxon>Eukaryota</taxon>
        <taxon>Viridiplantae</taxon>
        <taxon>Streptophyta</taxon>
        <taxon>Embryophyta</taxon>
        <taxon>Tracheophyta</taxon>
        <taxon>Spermatophyta</taxon>
        <taxon>Magnoliopsida</taxon>
        <taxon>eudicotyledons</taxon>
        <taxon>Gunneridae</taxon>
        <taxon>Pentapetalae</taxon>
        <taxon>asterids</taxon>
        <taxon>lamiids</taxon>
        <taxon>Lamiales</taxon>
        <taxon>Pedaliaceae</taxon>
        <taxon>Sesamum</taxon>
    </lineage>
</organism>
<name>A0AAW2ILD8_SESRA</name>
<dbReference type="GO" id="GO:0055087">
    <property type="term" value="C:Ski complex"/>
    <property type="evidence" value="ECO:0007669"/>
    <property type="project" value="InterPro"/>
</dbReference>
<evidence type="ECO:0000256" key="1">
    <source>
        <dbReference type="ARBA" id="ARBA00022737"/>
    </source>
</evidence>
<evidence type="ECO:0000313" key="3">
    <source>
        <dbReference type="EMBL" id="KAL0283122.1"/>
    </source>
</evidence>
<accession>A0AAW2ILD8</accession>
<dbReference type="GO" id="GO:0006401">
    <property type="term" value="P:RNA catabolic process"/>
    <property type="evidence" value="ECO:0007669"/>
    <property type="project" value="InterPro"/>
</dbReference>
<protein>
    <submittedName>
        <fullName evidence="3">Tetratricopeptide repeat protein SKI3</fullName>
    </submittedName>
</protein>
<sequence>MREKAVEHLMAAAKLNPQNAVAFRYLGHYYARIAPEPQRALKCYQRAVVINPDDLEAGEACDVAVRGTSLAGNFSCSWKLHGDIQAGNASDAVEE</sequence>
<evidence type="ECO:0000256" key="2">
    <source>
        <dbReference type="ARBA" id="ARBA00022803"/>
    </source>
</evidence>
<dbReference type="InterPro" id="IPR011990">
    <property type="entry name" value="TPR-like_helical_dom_sf"/>
</dbReference>
<dbReference type="AlphaFoldDB" id="A0AAW2ILD8"/>
<comment type="caution">
    <text evidence="3">The sequence shown here is derived from an EMBL/GenBank/DDBJ whole genome shotgun (WGS) entry which is preliminary data.</text>
</comment>
<dbReference type="InterPro" id="IPR039226">
    <property type="entry name" value="Ski3/TTC37"/>
</dbReference>
<dbReference type="PANTHER" id="PTHR15704">
    <property type="entry name" value="SUPERKILLER 3 PROTEIN-RELATED"/>
    <property type="match status" value="1"/>
</dbReference>
<keyword evidence="1" id="KW-0677">Repeat</keyword>
<dbReference type="EMBL" id="JACGWJ010001323">
    <property type="protein sequence ID" value="KAL0283122.1"/>
    <property type="molecule type" value="Genomic_DNA"/>
</dbReference>
<gene>
    <name evidence="3" type="ORF">Sradi_7240200</name>
</gene>
<proteinExistence type="predicted"/>
<reference evidence="3" key="1">
    <citation type="submission" date="2020-06" db="EMBL/GenBank/DDBJ databases">
        <authorList>
            <person name="Li T."/>
            <person name="Hu X."/>
            <person name="Zhang T."/>
            <person name="Song X."/>
            <person name="Zhang H."/>
            <person name="Dai N."/>
            <person name="Sheng W."/>
            <person name="Hou X."/>
            <person name="Wei L."/>
        </authorList>
    </citation>
    <scope>NUCLEOTIDE SEQUENCE</scope>
    <source>
        <strain evidence="3">G02</strain>
        <tissue evidence="3">Leaf</tissue>
    </source>
</reference>
<keyword evidence="2" id="KW-0802">TPR repeat</keyword>
<dbReference type="SUPFAM" id="SSF48452">
    <property type="entry name" value="TPR-like"/>
    <property type="match status" value="1"/>
</dbReference>
<dbReference type="PANTHER" id="PTHR15704:SF7">
    <property type="entry name" value="SUPERKILLER COMPLEX PROTEIN 3"/>
    <property type="match status" value="1"/>
</dbReference>
<feature type="non-terminal residue" evidence="3">
    <location>
        <position position="95"/>
    </location>
</feature>
<dbReference type="Gene3D" id="1.25.40.10">
    <property type="entry name" value="Tetratricopeptide repeat domain"/>
    <property type="match status" value="1"/>
</dbReference>